<evidence type="ECO:0000313" key="2">
    <source>
        <dbReference type="Proteomes" id="UP000019788"/>
    </source>
</evidence>
<dbReference type="EMBL" id="HG962375">
    <property type="protein sequence ID" value="CDN96828.1"/>
    <property type="molecule type" value="Genomic_DNA"/>
</dbReference>
<reference evidence="2" key="1">
    <citation type="journal article" date="2015" name="PLoS ONE">
        <title>Investigation of a Large Collection of Pseudomonas aeruginosa Bacteriophages Collected from a Single Environmental Source in Abidjan, Cote d'Ivoire.</title>
        <authorList>
            <person name="Essoh C."/>
            <person name="Latino L."/>
            <person name="Midoux C."/>
            <person name="Blouin Y."/>
            <person name="Loukou G."/>
            <person name="Nguetta S.P."/>
            <person name="Lathro S."/>
            <person name="Cablanmian A."/>
            <person name="Kouassi A.K."/>
            <person name="Vergnaud G."/>
            <person name="Pourcel C."/>
        </authorList>
    </citation>
    <scope>NUCLEOTIDE SEQUENCE [LARGE SCALE GENOMIC DNA]</scope>
</reference>
<dbReference type="GeneID" id="19487140"/>
<gene>
    <name evidence="1" type="primary">ORF15</name>
</gene>
<protein>
    <submittedName>
        <fullName evidence="1">Uncharacterized protein</fullName>
    </submittedName>
</protein>
<dbReference type="Proteomes" id="UP000019788">
    <property type="component" value="Segment"/>
</dbReference>
<accession>X5KCA6</accession>
<dbReference type="RefSeq" id="YP_009031792.1">
    <property type="nucleotide sequence ID" value="NC_024140.1"/>
</dbReference>
<organism evidence="1 2">
    <name type="scientific">Pseudomonas phage vB_PaeP_C2-10_Ab09</name>
    <dbReference type="NCBI Taxonomy" id="1476391"/>
    <lineage>
        <taxon>Viruses</taxon>
        <taxon>Duplodnaviria</taxon>
        <taxon>Heunggongvirae</taxon>
        <taxon>Uroviricota</taxon>
        <taxon>Caudoviricetes</taxon>
        <taxon>Schitoviridae</taxon>
        <taxon>Migulavirinae</taxon>
        <taxon>Litunavirus</taxon>
        <taxon>Litunavirus Ab09</taxon>
    </lineage>
</organism>
<name>X5KCA6_9CAUD</name>
<evidence type="ECO:0000313" key="1">
    <source>
        <dbReference type="EMBL" id="CDN96828.1"/>
    </source>
</evidence>
<proteinExistence type="predicted"/>
<sequence>MLLRHCLDFLAQTNHQVLGDYVMTRTYLKRVVIRDENGLFVADGDTLIDALREVQLKHLLKQLTVLDQEDGHRWMFQFSHVNNHIVLTKQSPDCCDGIIRMGDLL</sequence>
<keyword evidence="2" id="KW-1185">Reference proteome</keyword>
<dbReference type="KEGG" id="vg:19487140"/>